<comment type="function">
    <text evidence="9">Part of the tripartite ATP-independent periplasmic (TRAP) transport system.</text>
</comment>
<comment type="subcellular location">
    <subcellularLocation>
        <location evidence="1 9">Cell inner membrane</location>
        <topology evidence="1 9">Multi-pass membrane protein</topology>
    </subcellularLocation>
</comment>
<dbReference type="Pfam" id="PF04290">
    <property type="entry name" value="DctQ"/>
    <property type="match status" value="1"/>
</dbReference>
<feature type="region of interest" description="Disordered" evidence="10">
    <location>
        <begin position="189"/>
        <end position="210"/>
    </location>
</feature>
<dbReference type="Proteomes" id="UP000228930">
    <property type="component" value="Unassembled WGS sequence"/>
</dbReference>
<evidence type="ECO:0000256" key="10">
    <source>
        <dbReference type="SAM" id="MobiDB-lite"/>
    </source>
</evidence>
<evidence type="ECO:0000256" key="5">
    <source>
        <dbReference type="ARBA" id="ARBA00022692"/>
    </source>
</evidence>
<evidence type="ECO:0000313" key="12">
    <source>
        <dbReference type="EMBL" id="PIT02225.1"/>
    </source>
</evidence>
<evidence type="ECO:0000256" key="1">
    <source>
        <dbReference type="ARBA" id="ARBA00004429"/>
    </source>
</evidence>
<dbReference type="InterPro" id="IPR007387">
    <property type="entry name" value="TRAP_DctQ"/>
</dbReference>
<keyword evidence="6 9" id="KW-1133">Transmembrane helix</keyword>
<evidence type="ECO:0000256" key="2">
    <source>
        <dbReference type="ARBA" id="ARBA00022448"/>
    </source>
</evidence>
<evidence type="ECO:0000256" key="9">
    <source>
        <dbReference type="RuleBase" id="RU369079"/>
    </source>
</evidence>
<feature type="domain" description="Tripartite ATP-independent periplasmic transporters DctQ component" evidence="11">
    <location>
        <begin position="51"/>
        <end position="181"/>
    </location>
</feature>
<evidence type="ECO:0000256" key="4">
    <source>
        <dbReference type="ARBA" id="ARBA00022519"/>
    </source>
</evidence>
<keyword evidence="3" id="KW-1003">Cell membrane</keyword>
<keyword evidence="13" id="KW-1185">Reference proteome</keyword>
<keyword evidence="2 9" id="KW-0813">Transport</keyword>
<protein>
    <recommendedName>
        <fullName evidence="9">TRAP transporter small permease protein</fullName>
    </recommendedName>
</protein>
<feature type="transmembrane region" description="Helical" evidence="9">
    <location>
        <begin position="74"/>
        <end position="91"/>
    </location>
</feature>
<evidence type="ECO:0000256" key="6">
    <source>
        <dbReference type="ARBA" id="ARBA00022989"/>
    </source>
</evidence>
<dbReference type="GO" id="GO:0022857">
    <property type="term" value="F:transmembrane transporter activity"/>
    <property type="evidence" value="ECO:0007669"/>
    <property type="project" value="UniProtKB-UniRule"/>
</dbReference>
<gene>
    <name evidence="12" type="ORF">TSA1_16775</name>
</gene>
<comment type="subunit">
    <text evidence="9">The complex comprises the extracytoplasmic solute receptor protein and the two transmembrane proteins.</text>
</comment>
<dbReference type="GO" id="GO:0005886">
    <property type="term" value="C:plasma membrane"/>
    <property type="evidence" value="ECO:0007669"/>
    <property type="project" value="UniProtKB-SubCell"/>
</dbReference>
<dbReference type="RefSeq" id="WP_100177421.1">
    <property type="nucleotide sequence ID" value="NZ_LFJC01000003.1"/>
</dbReference>
<proteinExistence type="inferred from homology"/>
<comment type="similarity">
    <text evidence="8 9">Belongs to the TRAP transporter small permease family.</text>
</comment>
<reference evidence="12 13" key="1">
    <citation type="submission" date="2015-06" db="EMBL/GenBank/DDBJ databases">
        <title>Comparative genome analysis of nirS-carrying Bradyrhizobium sp. strains.</title>
        <authorList>
            <person name="Ishii S."/>
            <person name="Jang J."/>
            <person name="Nishizawa T."/>
            <person name="Senoo K."/>
        </authorList>
    </citation>
    <scope>NUCLEOTIDE SEQUENCE [LARGE SCALE GENOMIC DNA]</scope>
    <source>
        <strain evidence="12 13">TSA1</strain>
    </source>
</reference>
<evidence type="ECO:0000256" key="8">
    <source>
        <dbReference type="ARBA" id="ARBA00038436"/>
    </source>
</evidence>
<feature type="transmembrane region" description="Helical" evidence="9">
    <location>
        <begin position="150"/>
        <end position="174"/>
    </location>
</feature>
<dbReference type="GO" id="GO:0015740">
    <property type="term" value="P:C4-dicarboxylate transport"/>
    <property type="evidence" value="ECO:0007669"/>
    <property type="project" value="TreeGrafter"/>
</dbReference>
<keyword evidence="5 9" id="KW-0812">Transmembrane</keyword>
<evidence type="ECO:0000313" key="13">
    <source>
        <dbReference type="Proteomes" id="UP000228930"/>
    </source>
</evidence>
<evidence type="ECO:0000256" key="3">
    <source>
        <dbReference type="ARBA" id="ARBA00022475"/>
    </source>
</evidence>
<dbReference type="EMBL" id="LFJC01000003">
    <property type="protein sequence ID" value="PIT02225.1"/>
    <property type="molecule type" value="Genomic_DNA"/>
</dbReference>
<keyword evidence="7 9" id="KW-0472">Membrane</keyword>
<keyword evidence="4 9" id="KW-0997">Cell inner membrane</keyword>
<dbReference type="PANTHER" id="PTHR35011">
    <property type="entry name" value="2,3-DIKETO-L-GULONATE TRAP TRANSPORTER SMALL PERMEASE PROTEIN YIAM"/>
    <property type="match status" value="1"/>
</dbReference>
<sequence length="210" mass="22806">MRDRRVDRNASYEDGDCVAGDDLTAGGPVRRALDLLYLGAGYAAGVFLVAIFAIMMTMSVGRQFAINIPAGDDFASWCMAAMAFLGLAHTFKRGEMIRVGLLLERLHGRTKWIAEIVALGIATAFILYFTRYAVQMTYDSWRFNDVAQGVVALPLWIPQLGFAGGLAILSIALIDEMISVVSGNRPSYELGSPDETPEEFVERISQGGGG</sequence>
<feature type="transmembrane region" description="Helical" evidence="9">
    <location>
        <begin position="112"/>
        <end position="130"/>
    </location>
</feature>
<evidence type="ECO:0000256" key="7">
    <source>
        <dbReference type="ARBA" id="ARBA00023136"/>
    </source>
</evidence>
<dbReference type="AlphaFoldDB" id="A0A2M6UCC3"/>
<dbReference type="PANTHER" id="PTHR35011:SF10">
    <property type="entry name" value="TRAP TRANSPORTER SMALL PERMEASE PROTEIN"/>
    <property type="match status" value="1"/>
</dbReference>
<feature type="transmembrane region" description="Helical" evidence="9">
    <location>
        <begin position="35"/>
        <end position="54"/>
    </location>
</feature>
<comment type="caution">
    <text evidence="12">The sequence shown here is derived from an EMBL/GenBank/DDBJ whole genome shotgun (WGS) entry which is preliminary data.</text>
</comment>
<accession>A0A2M6UCC3</accession>
<evidence type="ECO:0000259" key="11">
    <source>
        <dbReference type="Pfam" id="PF04290"/>
    </source>
</evidence>
<dbReference type="InterPro" id="IPR055348">
    <property type="entry name" value="DctQ"/>
</dbReference>
<name>A0A2M6UCC3_9BRAD</name>
<organism evidence="12 13">
    <name type="scientific">Bradyrhizobium nitroreducens</name>
    <dbReference type="NCBI Taxonomy" id="709803"/>
    <lineage>
        <taxon>Bacteria</taxon>
        <taxon>Pseudomonadati</taxon>
        <taxon>Pseudomonadota</taxon>
        <taxon>Alphaproteobacteria</taxon>
        <taxon>Hyphomicrobiales</taxon>
        <taxon>Nitrobacteraceae</taxon>
        <taxon>Bradyrhizobium</taxon>
    </lineage>
</organism>